<evidence type="ECO:0000313" key="5">
    <source>
        <dbReference type="Proteomes" id="UP001357733"/>
    </source>
</evidence>
<organism evidence="3 5">
    <name type="scientific">Citroniella saccharovorans</name>
    <dbReference type="NCBI Taxonomy" id="2053367"/>
    <lineage>
        <taxon>Bacteria</taxon>
        <taxon>Bacillati</taxon>
        <taxon>Bacillota</taxon>
        <taxon>Tissierellia</taxon>
        <taxon>Tissierellales</taxon>
        <taxon>Peptoniphilaceae</taxon>
        <taxon>Citroniella</taxon>
    </lineage>
</organism>
<dbReference type="AlphaFoldDB" id="A0AAW9MWH3"/>
<evidence type="ECO:0000313" key="2">
    <source>
        <dbReference type="EMBL" id="MEB3428878.1"/>
    </source>
</evidence>
<sequence length="121" mass="13823">MKIDYVDVLPKIDIERGGVYIGGTIQFQSNRPPYDFMRCEINLNAEEMTAVMTKKVDKFKMAEDKLKDLIELDLVKVDSFDMERFNRELEAKNKEIESLQGQVLELTLLLSNTGGENGSTN</sequence>
<protein>
    <submittedName>
        <fullName evidence="3">Uncharacterized protein</fullName>
    </submittedName>
</protein>
<proteinExistence type="predicted"/>
<name>A0AAW9MWH3_9FIRM</name>
<keyword evidence="1" id="KW-0175">Coiled coil</keyword>
<dbReference type="EMBL" id="JAYKOT010000003">
    <property type="protein sequence ID" value="MEB3430235.1"/>
    <property type="molecule type" value="Genomic_DNA"/>
</dbReference>
<feature type="coiled-coil region" evidence="1">
    <location>
        <begin position="82"/>
        <end position="109"/>
    </location>
</feature>
<reference evidence="3 5" key="1">
    <citation type="submission" date="2024-01" db="EMBL/GenBank/DDBJ databases">
        <title>Complete genome sequence of Citroniella saccharovorans strain M6.X9, isolated from human fecal sample.</title>
        <authorList>
            <person name="Cheng G."/>
            <person name="Westerholm M."/>
            <person name="Schnurer A."/>
        </authorList>
    </citation>
    <scope>NUCLEOTIDE SEQUENCE [LARGE SCALE GENOMIC DNA]</scope>
    <source>
        <strain evidence="3 5">DSM 29873</strain>
    </source>
</reference>
<keyword evidence="5" id="KW-1185">Reference proteome</keyword>
<accession>A0AAW9MWH3</accession>
<comment type="caution">
    <text evidence="3">The sequence shown here is derived from an EMBL/GenBank/DDBJ whole genome shotgun (WGS) entry which is preliminary data.</text>
</comment>
<evidence type="ECO:0000256" key="1">
    <source>
        <dbReference type="SAM" id="Coils"/>
    </source>
</evidence>
<evidence type="ECO:0000313" key="4">
    <source>
        <dbReference type="EMBL" id="MEB3430235.1"/>
    </source>
</evidence>
<dbReference type="Proteomes" id="UP001357733">
    <property type="component" value="Unassembled WGS sequence"/>
</dbReference>
<dbReference type="EMBL" id="JAYKOT010000003">
    <property type="protein sequence ID" value="MEB3428925.1"/>
    <property type="molecule type" value="Genomic_DNA"/>
</dbReference>
<evidence type="ECO:0000313" key="3">
    <source>
        <dbReference type="EMBL" id="MEB3428925.1"/>
    </source>
</evidence>
<dbReference type="EMBL" id="JAYKOT010000002">
    <property type="protein sequence ID" value="MEB3428878.1"/>
    <property type="molecule type" value="Genomic_DNA"/>
</dbReference>
<dbReference type="RefSeq" id="WP_324618943.1">
    <property type="nucleotide sequence ID" value="NZ_JAYKOT010000002.1"/>
</dbReference>
<gene>
    <name evidence="2" type="ORF">VLK81_02365</name>
    <name evidence="3" type="ORF">VLK81_02610</name>
    <name evidence="4" type="ORF">VLK81_09590</name>
</gene>